<reference evidence="2 3" key="1">
    <citation type="submission" date="2015-01" db="EMBL/GenBank/DDBJ databases">
        <title>The Genome Sequence of Capronia semiimmersa CBS27337.</title>
        <authorList>
            <consortium name="The Broad Institute Genomics Platform"/>
            <person name="Cuomo C."/>
            <person name="de Hoog S."/>
            <person name="Gorbushina A."/>
            <person name="Stielow B."/>
            <person name="Teixiera M."/>
            <person name="Abouelleil A."/>
            <person name="Chapman S.B."/>
            <person name="Priest M."/>
            <person name="Young S.K."/>
            <person name="Wortman J."/>
            <person name="Nusbaum C."/>
            <person name="Birren B."/>
        </authorList>
    </citation>
    <scope>NUCLEOTIDE SEQUENCE [LARGE SCALE GENOMIC DNA]</scope>
    <source>
        <strain evidence="2 3">CBS 27337</strain>
    </source>
</reference>
<evidence type="ECO:0000313" key="2">
    <source>
        <dbReference type="EMBL" id="KIW64179.1"/>
    </source>
</evidence>
<dbReference type="Proteomes" id="UP000054266">
    <property type="component" value="Unassembled WGS sequence"/>
</dbReference>
<dbReference type="STRING" id="5601.A0A0D2FW08"/>
<name>A0A0D2FW08_9EURO</name>
<dbReference type="Pfam" id="PF14420">
    <property type="entry name" value="Clr5"/>
    <property type="match status" value="1"/>
</dbReference>
<protein>
    <recommendedName>
        <fullName evidence="1">Clr5 domain-containing protein</fullName>
    </recommendedName>
</protein>
<evidence type="ECO:0000259" key="1">
    <source>
        <dbReference type="Pfam" id="PF14420"/>
    </source>
</evidence>
<feature type="domain" description="Clr5" evidence="1">
    <location>
        <begin position="31"/>
        <end position="81"/>
    </location>
</feature>
<gene>
    <name evidence="2" type="ORF">PV04_09132</name>
</gene>
<dbReference type="InterPro" id="IPR025676">
    <property type="entry name" value="Clr5_dom"/>
</dbReference>
<dbReference type="HOGENOM" id="CLU_1563735_0_0_1"/>
<sequence length="174" mass="20008">MDMPMDVEVESRSIYPQASVPVPSLAGVPHDKRWGLMKSLLEPLFHTHKVKDIARIMKEQHGFSANEPSYRYHFKQWGWKKHVSTATKNHILRHVQARAAQGKATTAIVAGRKIDGKKLKRQARFNARQEYAILDSSSRLDEQQTQVFGRYLPFGNKMLSPPFAVWSKNRVDQL</sequence>
<evidence type="ECO:0000313" key="3">
    <source>
        <dbReference type="Proteomes" id="UP000054266"/>
    </source>
</evidence>
<dbReference type="PANTHER" id="PTHR38788">
    <property type="entry name" value="CLR5 DOMAIN-CONTAINING PROTEIN"/>
    <property type="match status" value="1"/>
</dbReference>
<dbReference type="AlphaFoldDB" id="A0A0D2FW08"/>
<accession>A0A0D2FW08</accession>
<dbReference type="PANTHER" id="PTHR38788:SF3">
    <property type="entry name" value="CLR5 DOMAIN-CONTAINING PROTEIN"/>
    <property type="match status" value="1"/>
</dbReference>
<organism evidence="2 3">
    <name type="scientific">Phialophora macrospora</name>
    <dbReference type="NCBI Taxonomy" id="1851006"/>
    <lineage>
        <taxon>Eukaryota</taxon>
        <taxon>Fungi</taxon>
        <taxon>Dikarya</taxon>
        <taxon>Ascomycota</taxon>
        <taxon>Pezizomycotina</taxon>
        <taxon>Eurotiomycetes</taxon>
        <taxon>Chaetothyriomycetidae</taxon>
        <taxon>Chaetothyriales</taxon>
        <taxon>Herpotrichiellaceae</taxon>
        <taxon>Phialophora</taxon>
    </lineage>
</organism>
<keyword evidence="3" id="KW-1185">Reference proteome</keyword>
<dbReference type="EMBL" id="KN846961">
    <property type="protein sequence ID" value="KIW64179.1"/>
    <property type="molecule type" value="Genomic_DNA"/>
</dbReference>
<proteinExistence type="predicted"/>